<dbReference type="InterPro" id="IPR032524">
    <property type="entry name" value="ABC_tran_C"/>
</dbReference>
<dbReference type="FunFam" id="3.40.50.300:FF:000011">
    <property type="entry name" value="Putative ABC transporter ATP-binding component"/>
    <property type="match status" value="1"/>
</dbReference>
<dbReference type="Proteomes" id="UP000017184">
    <property type="component" value="Chromosome"/>
</dbReference>
<gene>
    <name evidence="10" type="ORF">Cenrod_0557</name>
</gene>
<evidence type="ECO:0000313" key="11">
    <source>
        <dbReference type="Proteomes" id="UP000017184"/>
    </source>
</evidence>
<reference evidence="10 11" key="1">
    <citation type="journal article" date="2013" name="Genome Biol.">
        <title>Genomic analysis reveals key aspects of prokaryotic symbiosis in the phototrophic consortium "Chlorochromatium aggregatum".</title>
        <authorList>
            <person name="Liu Z."/>
            <person name="Muller J."/>
            <person name="Li T."/>
            <person name="Alvey R.M."/>
            <person name="Vogl K."/>
            <person name="Frigaard N.U."/>
            <person name="Rockwell N.C."/>
            <person name="Boyd E.S."/>
            <person name="Tomsho L.P."/>
            <person name="Schuster S.C."/>
            <person name="Henke P."/>
            <person name="Rohde M."/>
            <person name="Overmann J."/>
            <person name="Bryant D.A."/>
        </authorList>
    </citation>
    <scope>NUCLEOTIDE SEQUENCE [LARGE SCALE GENOMIC DNA]</scope>
    <source>
        <strain evidence="10">CR</strain>
    </source>
</reference>
<dbReference type="AlphaFoldDB" id="U5N5W2"/>
<evidence type="ECO:0000256" key="5">
    <source>
        <dbReference type="ARBA" id="ARBA00061571"/>
    </source>
</evidence>
<dbReference type="FunFam" id="3.40.50.300:FF:002053">
    <property type="entry name" value="ABC transporter ATP-binding protein"/>
    <property type="match status" value="1"/>
</dbReference>
<dbReference type="InterPro" id="IPR050611">
    <property type="entry name" value="ABCF"/>
</dbReference>
<dbReference type="InterPro" id="IPR032781">
    <property type="entry name" value="ABC_tran_Xtn"/>
</dbReference>
<evidence type="ECO:0000256" key="2">
    <source>
        <dbReference type="ARBA" id="ARBA00022737"/>
    </source>
</evidence>
<keyword evidence="4 10" id="KW-0067">ATP-binding</keyword>
<dbReference type="KEGG" id="cbx:Cenrod_0557"/>
<dbReference type="PANTHER" id="PTHR19211:SF14">
    <property type="entry name" value="ATP-BINDING CASSETTE SUB-FAMILY F MEMBER 1"/>
    <property type="match status" value="1"/>
</dbReference>
<dbReference type="OrthoDB" id="9762051at2"/>
<keyword evidence="2" id="KW-0677">Repeat</keyword>
<keyword evidence="3" id="KW-0547">Nucleotide-binding</keyword>
<feature type="coiled-coil region" evidence="7">
    <location>
        <begin position="587"/>
        <end position="644"/>
    </location>
</feature>
<sequence length="657" mass="71690">MLRLQDLTVRRGGKVLLSGANLTIWPGEKVALVGRNGSGKSTLFALWSGAIDDDGGECTLPPHWRVVQVAQELPDTDQPATEYVIDGDAALLRARQEVQAAEASHDGVRLAHALAALHDAGTHDAPARAQALLLGLGFRSAELGRSVSSFSGGWRMRLQLARALICPSDLLLLDEPTNHLDLDALVWLETWLQRYAGTLVVISHDREFLDAVTAVTVHIDNAALHRYGGNYSTFETLRSDSLQHQQAAYSRQQEEIARMQRFIDRFQAKATKARQAQSRVKALERMQRIAPVLAESELRFSFAQPTHSPNPMLKLDRVDCGYAPATAGDGADPDESDIEAHPTAGNQAAAPTVILRGVGRTVLPGQRVGILGANGQGKSTLVKTIVGVLAPLDGRRTEGKGLRIGYFAQSEVDVLRLDDSPLEHLLRLRNALPPTHPGATAREQDLRNVLGTFQFCGDMVHQSVGSMSGGEKARLVLCMIVWQRPNLLLLDEPTNHLDLTAREALAVALNDFSGALLLVSHDRALLRAVCDEFWLVADGQVSPFDGDIDDYQRYVLDRARADRAPPRSRAARPTSAVQSAKPSQPSLQTLQRRLAAIEARVETLRQQCAALESQLLQSQCPTALADLGTRLQQTQEECDTAEEEWLELSCAVEEMGG</sequence>
<feature type="domain" description="ABC transporter" evidence="9">
    <location>
        <begin position="338"/>
        <end position="563"/>
    </location>
</feature>
<evidence type="ECO:0000256" key="6">
    <source>
        <dbReference type="ARBA" id="ARBA00069073"/>
    </source>
</evidence>
<dbReference type="HOGENOM" id="CLU_000604_36_0_4"/>
<name>U5N5W2_9BURK</name>
<dbReference type="SMART" id="SM00382">
    <property type="entry name" value="AAA"/>
    <property type="match status" value="2"/>
</dbReference>
<keyword evidence="1" id="KW-1003">Cell membrane</keyword>
<dbReference type="EMBL" id="CP004885">
    <property type="protein sequence ID" value="AGX86670.1"/>
    <property type="molecule type" value="Genomic_DNA"/>
</dbReference>
<evidence type="ECO:0000256" key="7">
    <source>
        <dbReference type="SAM" id="Coils"/>
    </source>
</evidence>
<dbReference type="InterPro" id="IPR017871">
    <property type="entry name" value="ABC_transporter-like_CS"/>
</dbReference>
<dbReference type="GO" id="GO:0016887">
    <property type="term" value="F:ATP hydrolysis activity"/>
    <property type="evidence" value="ECO:0007669"/>
    <property type="project" value="InterPro"/>
</dbReference>
<dbReference type="CDD" id="cd03221">
    <property type="entry name" value="ABCF_EF-3"/>
    <property type="match status" value="2"/>
</dbReference>
<keyword evidence="7" id="KW-0175">Coiled coil</keyword>
<dbReference type="PATRIC" id="fig|946483.4.peg.559"/>
<dbReference type="Pfam" id="PF12848">
    <property type="entry name" value="ABC_tran_Xtn"/>
    <property type="match status" value="1"/>
</dbReference>
<dbReference type="SUPFAM" id="SSF52540">
    <property type="entry name" value="P-loop containing nucleoside triphosphate hydrolases"/>
    <property type="match status" value="2"/>
</dbReference>
<dbReference type="PROSITE" id="PS00211">
    <property type="entry name" value="ABC_TRANSPORTER_1"/>
    <property type="match status" value="2"/>
</dbReference>
<dbReference type="InterPro" id="IPR003439">
    <property type="entry name" value="ABC_transporter-like_ATP-bd"/>
</dbReference>
<feature type="region of interest" description="Disordered" evidence="8">
    <location>
        <begin position="561"/>
        <end position="586"/>
    </location>
</feature>
<keyword evidence="1" id="KW-0472">Membrane</keyword>
<dbReference type="Gene3D" id="3.40.50.300">
    <property type="entry name" value="P-loop containing nucleotide triphosphate hydrolases"/>
    <property type="match status" value="2"/>
</dbReference>
<dbReference type="GO" id="GO:0003677">
    <property type="term" value="F:DNA binding"/>
    <property type="evidence" value="ECO:0007669"/>
    <property type="project" value="InterPro"/>
</dbReference>
<dbReference type="PROSITE" id="PS50893">
    <property type="entry name" value="ABC_TRANSPORTER_2"/>
    <property type="match status" value="2"/>
</dbReference>
<evidence type="ECO:0000256" key="3">
    <source>
        <dbReference type="ARBA" id="ARBA00022741"/>
    </source>
</evidence>
<organism evidence="10 11">
    <name type="scientific">Candidatus Symbiobacter mobilis CR</name>
    <dbReference type="NCBI Taxonomy" id="946483"/>
    <lineage>
        <taxon>Bacteria</taxon>
        <taxon>Pseudomonadati</taxon>
        <taxon>Pseudomonadota</taxon>
        <taxon>Betaproteobacteria</taxon>
        <taxon>Burkholderiales</taxon>
        <taxon>Comamonadaceae</taxon>
    </lineage>
</organism>
<dbReference type="Pfam" id="PF16326">
    <property type="entry name" value="ABC_tran_CTD"/>
    <property type="match status" value="1"/>
</dbReference>
<keyword evidence="11" id="KW-1185">Reference proteome</keyword>
<dbReference type="InterPro" id="IPR027417">
    <property type="entry name" value="P-loop_NTPase"/>
</dbReference>
<comment type="similarity">
    <text evidence="5">Belongs to the ABC transporter superfamily. ABCF family. YheS subfamily.</text>
</comment>
<feature type="domain" description="ABC transporter" evidence="9">
    <location>
        <begin position="2"/>
        <end position="246"/>
    </location>
</feature>
<dbReference type="InterPro" id="IPR037118">
    <property type="entry name" value="Val-tRNA_synth_C_sf"/>
</dbReference>
<dbReference type="RefSeq" id="WP_022771491.1">
    <property type="nucleotide sequence ID" value="NC_022576.1"/>
</dbReference>
<evidence type="ECO:0000313" key="10">
    <source>
        <dbReference type="EMBL" id="AGX86670.1"/>
    </source>
</evidence>
<evidence type="ECO:0000256" key="4">
    <source>
        <dbReference type="ARBA" id="ARBA00022840"/>
    </source>
</evidence>
<proteinExistence type="inferred from homology"/>
<feature type="compositionally biased region" description="Low complexity" evidence="8">
    <location>
        <begin position="567"/>
        <end position="576"/>
    </location>
</feature>
<dbReference type="eggNOG" id="COG0488">
    <property type="taxonomic scope" value="Bacteria"/>
</dbReference>
<evidence type="ECO:0000256" key="1">
    <source>
        <dbReference type="ARBA" id="ARBA00022475"/>
    </source>
</evidence>
<dbReference type="Pfam" id="PF00005">
    <property type="entry name" value="ABC_tran"/>
    <property type="match status" value="2"/>
</dbReference>
<dbReference type="GO" id="GO:0005524">
    <property type="term" value="F:ATP binding"/>
    <property type="evidence" value="ECO:0007669"/>
    <property type="project" value="UniProtKB-KW"/>
</dbReference>
<feature type="compositionally biased region" description="Polar residues" evidence="8">
    <location>
        <begin position="577"/>
        <end position="586"/>
    </location>
</feature>
<feature type="region of interest" description="Disordered" evidence="8">
    <location>
        <begin position="324"/>
        <end position="345"/>
    </location>
</feature>
<dbReference type="InterPro" id="IPR003593">
    <property type="entry name" value="AAA+_ATPase"/>
</dbReference>
<evidence type="ECO:0000259" key="9">
    <source>
        <dbReference type="PROSITE" id="PS50893"/>
    </source>
</evidence>
<accession>U5N5W2</accession>
<evidence type="ECO:0000256" key="8">
    <source>
        <dbReference type="SAM" id="MobiDB-lite"/>
    </source>
</evidence>
<dbReference type="PANTHER" id="PTHR19211">
    <property type="entry name" value="ATP-BINDING TRANSPORT PROTEIN-RELATED"/>
    <property type="match status" value="1"/>
</dbReference>
<dbReference type="STRING" id="946483.Cenrod_0557"/>
<dbReference type="Gene3D" id="1.10.287.380">
    <property type="entry name" value="Valyl-tRNA synthetase, C-terminal domain"/>
    <property type="match status" value="1"/>
</dbReference>
<protein>
    <recommendedName>
        <fullName evidence="6">Probable ATP-binding protein YheS</fullName>
    </recommendedName>
</protein>